<proteinExistence type="predicted"/>
<dbReference type="Gene3D" id="3.30.470.20">
    <property type="entry name" value="ATP-grasp fold, B domain"/>
    <property type="match status" value="1"/>
</dbReference>
<evidence type="ECO:0000256" key="4">
    <source>
        <dbReference type="PROSITE-ProRule" id="PRU00409"/>
    </source>
</evidence>
<dbReference type="NCBIfam" id="NF009406">
    <property type="entry name" value="PRK12767.1-5"/>
    <property type="match status" value="1"/>
</dbReference>
<name>A0A1S2KYP6_9BACI</name>
<dbReference type="GO" id="GO:0005524">
    <property type="term" value="F:ATP binding"/>
    <property type="evidence" value="ECO:0007669"/>
    <property type="project" value="UniProtKB-UniRule"/>
</dbReference>
<reference evidence="7 8" key="2">
    <citation type="journal article" date="2017" name="Genome Announc.">
        <title>Draft Genome Sequences of Four Alkaliphilic Bacteria Belonging to the Anaerobacillus Genus.</title>
        <authorList>
            <person name="Bassil N.M."/>
            <person name="Lloyd J.R."/>
        </authorList>
    </citation>
    <scope>NUCLEOTIDE SEQUENCE [LARGE SCALE GENOMIC DNA]</scope>
    <source>
        <strain evidence="7 8">NB2006</strain>
    </source>
</reference>
<reference evidence="7 8" key="3">
    <citation type="journal article" date="2019" name="Int. J. Syst. Evol. Microbiol.">
        <title>Anaerobacillus isosaccharinicus sp. nov., an alkaliphilic bacterium which degrades isosaccharinic acid.</title>
        <authorList>
            <person name="Bassil N.M."/>
            <person name="Lloyd J.R."/>
        </authorList>
    </citation>
    <scope>NUCLEOTIDE SEQUENCE [LARGE SCALE GENOMIC DNA]</scope>
    <source>
        <strain evidence="7 8">NB2006</strain>
    </source>
</reference>
<dbReference type="InterPro" id="IPR048764">
    <property type="entry name" value="PylC_N"/>
</dbReference>
<dbReference type="Proteomes" id="UP000180175">
    <property type="component" value="Chromosome"/>
</dbReference>
<dbReference type="Gene3D" id="3.30.1490.20">
    <property type="entry name" value="ATP-grasp fold, A domain"/>
    <property type="match status" value="1"/>
</dbReference>
<evidence type="ECO:0000256" key="3">
    <source>
        <dbReference type="ARBA" id="ARBA00022840"/>
    </source>
</evidence>
<dbReference type="RefSeq" id="WP_071319240.1">
    <property type="nucleotide sequence ID" value="NZ_CP063356.2"/>
</dbReference>
<dbReference type="InterPro" id="IPR011761">
    <property type="entry name" value="ATP-grasp"/>
</dbReference>
<evidence type="ECO:0000259" key="5">
    <source>
        <dbReference type="PROSITE" id="PS50975"/>
    </source>
</evidence>
<keyword evidence="8" id="KW-1185">Reference proteome</keyword>
<dbReference type="OrthoDB" id="9803907at2"/>
<dbReference type="Gene3D" id="3.40.50.20">
    <property type="match status" value="1"/>
</dbReference>
<evidence type="ECO:0000256" key="2">
    <source>
        <dbReference type="ARBA" id="ARBA00022741"/>
    </source>
</evidence>
<protein>
    <submittedName>
        <fullName evidence="7">ATP-grasp domain-containing protein</fullName>
    </submittedName>
</protein>
<evidence type="ECO:0000256" key="1">
    <source>
        <dbReference type="ARBA" id="ARBA00022598"/>
    </source>
</evidence>
<dbReference type="InterPro" id="IPR013815">
    <property type="entry name" value="ATP_grasp_subdomain_1"/>
</dbReference>
<dbReference type="Pfam" id="PF02655">
    <property type="entry name" value="ATP-grasp_3"/>
    <property type="match status" value="1"/>
</dbReference>
<dbReference type="EMBL" id="LQXD01000197">
    <property type="protein sequence ID" value="OIJ04823.1"/>
    <property type="molecule type" value="Genomic_DNA"/>
</dbReference>
<evidence type="ECO:0000313" key="6">
    <source>
        <dbReference type="EMBL" id="OIJ04823.1"/>
    </source>
</evidence>
<dbReference type="AlphaFoldDB" id="A0A1S2KYP6"/>
<dbReference type="InterPro" id="IPR003806">
    <property type="entry name" value="ATP-grasp_PylC-type"/>
</dbReference>
<dbReference type="EMBL" id="CP063356">
    <property type="protein sequence ID" value="QOY34911.1"/>
    <property type="molecule type" value="Genomic_DNA"/>
</dbReference>
<dbReference type="KEGG" id="aia:AWH56_019660"/>
<sequence>MNILICSVGRRVQLIEYFKKELAKVNGNVIAVDCDRTAPALYHANNFEVVPRIDDPEYINDLKNICQKYNVKGILSLIDPELTLLASFKEEFEKEGVKVIVSDKKVVDLCFDKYLTYKFLENNNLTFVPTYLDFETVSQDIASGKLKFPLIVKPKEGSASIGVQKITDIKELEVFLQNNHNYIVQPFIDGSEYCVECYIDLETKKITSLFSKRKFNMRSGETDKSISVKDPVLNDIVEKLIDTLKPLGPVDIDFFKTDKGYLISEINPRFGGGYPYAYEMGHNFIEKLINNLKGLPNQTYSKYQGIYNEGETMVRYDHFTILKRNPLDMIS</sequence>
<evidence type="ECO:0000313" key="7">
    <source>
        <dbReference type="EMBL" id="QOY34911.1"/>
    </source>
</evidence>
<dbReference type="InterPro" id="IPR052032">
    <property type="entry name" value="ATP-dep_AA_Ligase"/>
</dbReference>
<reference evidence="6 8" key="1">
    <citation type="submission" date="2016-10" db="EMBL/GenBank/DDBJ databases">
        <title>Draft genome sequences of four alkaliphilic bacteria belonging to the Anaerobacillus genus.</title>
        <authorList>
            <person name="Bassil N.M."/>
            <person name="Lloyd J.R."/>
        </authorList>
    </citation>
    <scope>NUCLEOTIDE SEQUENCE [LARGE SCALE GENOMIC DNA]</scope>
    <source>
        <strain evidence="6 8">NB2006</strain>
    </source>
</reference>
<organism evidence="6 8">
    <name type="scientific">Anaerobacillus isosaccharinicus</name>
    <dbReference type="NCBI Taxonomy" id="1532552"/>
    <lineage>
        <taxon>Bacteria</taxon>
        <taxon>Bacillati</taxon>
        <taxon>Bacillota</taxon>
        <taxon>Bacilli</taxon>
        <taxon>Bacillales</taxon>
        <taxon>Bacillaceae</taxon>
        <taxon>Anaerobacillus</taxon>
    </lineage>
</organism>
<keyword evidence="1" id="KW-0436">Ligase</keyword>
<dbReference type="PROSITE" id="PS50975">
    <property type="entry name" value="ATP_GRASP"/>
    <property type="match status" value="1"/>
</dbReference>
<evidence type="ECO:0000313" key="8">
    <source>
        <dbReference type="Proteomes" id="UP000180175"/>
    </source>
</evidence>
<dbReference type="GO" id="GO:0016874">
    <property type="term" value="F:ligase activity"/>
    <property type="evidence" value="ECO:0007669"/>
    <property type="project" value="UniProtKB-KW"/>
</dbReference>
<gene>
    <name evidence="7" type="ORF">AWH56_019660</name>
    <name evidence="6" type="ORF">AWH56_22920</name>
</gene>
<reference evidence="7" key="4">
    <citation type="submission" date="2020-10" db="EMBL/GenBank/DDBJ databases">
        <authorList>
            <person name="Bassil N.M."/>
            <person name="Lloyd J.R."/>
        </authorList>
    </citation>
    <scope>NUCLEOTIDE SEQUENCE</scope>
    <source>
        <strain evidence="7">NB2006</strain>
    </source>
</reference>
<dbReference type="SUPFAM" id="SSF56059">
    <property type="entry name" value="Glutathione synthetase ATP-binding domain-like"/>
    <property type="match status" value="1"/>
</dbReference>
<accession>A0A1S2KYP6</accession>
<dbReference type="PANTHER" id="PTHR43585:SF2">
    <property type="entry name" value="ATP-GRASP ENZYME FSQD"/>
    <property type="match status" value="1"/>
</dbReference>
<dbReference type="PANTHER" id="PTHR43585">
    <property type="entry name" value="FUMIPYRROLE BIOSYNTHESIS PROTEIN C"/>
    <property type="match status" value="1"/>
</dbReference>
<keyword evidence="2 4" id="KW-0547">Nucleotide-binding</keyword>
<dbReference type="GO" id="GO:0046872">
    <property type="term" value="F:metal ion binding"/>
    <property type="evidence" value="ECO:0007669"/>
    <property type="project" value="InterPro"/>
</dbReference>
<feature type="domain" description="ATP-grasp" evidence="5">
    <location>
        <begin position="117"/>
        <end position="293"/>
    </location>
</feature>
<keyword evidence="3 4" id="KW-0067">ATP-binding</keyword>
<dbReference type="Pfam" id="PF21360">
    <property type="entry name" value="PylC-like_N"/>
    <property type="match status" value="1"/>
</dbReference>